<accession>A0A0U1DHU1</accession>
<dbReference type="AlphaFoldDB" id="A0A0U1DHU1"/>
<dbReference type="Pfam" id="PF11146">
    <property type="entry name" value="DUF2905"/>
    <property type="match status" value="1"/>
</dbReference>
<gene>
    <name evidence="1" type="ORF">BN000_03512</name>
</gene>
<dbReference type="PANTHER" id="PTHR36443:SF1">
    <property type="entry name" value="BSR5223 PROTEIN"/>
    <property type="match status" value="1"/>
</dbReference>
<dbReference type="EMBL" id="CTEC01000002">
    <property type="protein sequence ID" value="CQD16556.1"/>
    <property type="molecule type" value="Genomic_DNA"/>
</dbReference>
<dbReference type="Proteomes" id="UP000199601">
    <property type="component" value="Unassembled WGS sequence"/>
</dbReference>
<proteinExistence type="predicted"/>
<dbReference type="PANTHER" id="PTHR36443">
    <property type="entry name" value="BSR5223 PROTEIN"/>
    <property type="match status" value="1"/>
</dbReference>
<keyword evidence="2" id="KW-1185">Reference proteome</keyword>
<evidence type="ECO:0000313" key="2">
    <source>
        <dbReference type="Proteomes" id="UP000199601"/>
    </source>
</evidence>
<protein>
    <submittedName>
        <fullName evidence="1">Uncharacterized protein</fullName>
    </submittedName>
</protein>
<sequence>MERHIGPFIVTAGILIALLGILVWAGGLSWFGRLPGDIRIERGNVRVYVPVMSMLLVSVAATVVVSLVRYMFRR</sequence>
<dbReference type="InterPro" id="IPR021320">
    <property type="entry name" value="DUF2905"/>
</dbReference>
<evidence type="ECO:0000313" key="1">
    <source>
        <dbReference type="EMBL" id="CQD16556.1"/>
    </source>
</evidence>
<reference evidence="2" key="1">
    <citation type="submission" date="2015-03" db="EMBL/GenBank/DDBJ databases">
        <authorList>
            <person name="Urmite Genomes"/>
        </authorList>
    </citation>
    <scope>NUCLEOTIDE SEQUENCE [LARGE SCALE GENOMIC DNA]</scope>
    <source>
        <strain evidence="2">CSUR P1344</strain>
    </source>
</reference>
<name>A0A0U1DHU1_9MYCO</name>
<dbReference type="STRING" id="761804.BN000_03512"/>
<organism evidence="1 2">
    <name type="scientific">Mycobacterium europaeum</name>
    <dbReference type="NCBI Taxonomy" id="761804"/>
    <lineage>
        <taxon>Bacteria</taxon>
        <taxon>Bacillati</taxon>
        <taxon>Actinomycetota</taxon>
        <taxon>Actinomycetes</taxon>
        <taxon>Mycobacteriales</taxon>
        <taxon>Mycobacteriaceae</taxon>
        <taxon>Mycobacterium</taxon>
        <taxon>Mycobacterium simiae complex</taxon>
    </lineage>
</organism>
<dbReference type="RefSeq" id="WP_085238895.1">
    <property type="nucleotide sequence ID" value="NZ_CP157315.1"/>
</dbReference>